<dbReference type="Proteomes" id="UP000823736">
    <property type="component" value="Unassembled WGS sequence"/>
</dbReference>
<evidence type="ECO:0000259" key="2">
    <source>
        <dbReference type="Pfam" id="PF10006"/>
    </source>
</evidence>
<reference evidence="3" key="1">
    <citation type="submission" date="2021-03" db="EMBL/GenBank/DDBJ databases">
        <title>Genomic Encyclopedia of Type Strains, Phase IV (KMG-IV): sequencing the most valuable type-strain genomes for metagenomic binning, comparative biology and taxonomic classification.</title>
        <authorList>
            <person name="Goeker M."/>
        </authorList>
    </citation>
    <scope>NUCLEOTIDE SEQUENCE</scope>
    <source>
        <strain evidence="3">DSM 26232</strain>
    </source>
</reference>
<name>A0A8T4GW08_9EURY</name>
<gene>
    <name evidence="3" type="ORF">J2753_001134</name>
</gene>
<dbReference type="OrthoDB" id="103554at2157"/>
<sequence length="90" mass="10327">MPSDDYELHDQFQNAPTGRPQSTVDARDLPPPQPLQNTLERLADLDEETVLVQLNDRRPQHLYPKLEDRGYAYESVDDDAVLTAIWVPEP</sequence>
<feature type="compositionally biased region" description="Basic and acidic residues" evidence="1">
    <location>
        <begin position="1"/>
        <end position="10"/>
    </location>
</feature>
<comment type="caution">
    <text evidence="3">The sequence shown here is derived from an EMBL/GenBank/DDBJ whole genome shotgun (WGS) entry which is preliminary data.</text>
</comment>
<evidence type="ECO:0000313" key="4">
    <source>
        <dbReference type="Proteomes" id="UP000823736"/>
    </source>
</evidence>
<dbReference type="Pfam" id="PF10006">
    <property type="entry name" value="DUF2249"/>
    <property type="match status" value="1"/>
</dbReference>
<feature type="domain" description="DUF2249" evidence="2">
    <location>
        <begin position="23"/>
        <end position="80"/>
    </location>
</feature>
<dbReference type="InterPro" id="IPR036868">
    <property type="entry name" value="TusA-like_sf"/>
</dbReference>
<dbReference type="SUPFAM" id="SSF64307">
    <property type="entry name" value="SirA-like"/>
    <property type="match status" value="1"/>
</dbReference>
<accession>A0A8T4GW08</accession>
<protein>
    <submittedName>
        <fullName evidence="3">Uncharacterized protein (DUF2249 family)</fullName>
    </submittedName>
</protein>
<dbReference type="AlphaFoldDB" id="A0A8T4GW08"/>
<organism evidence="3 4">
    <name type="scientific">Halolamina salifodinae</name>
    <dbReference type="NCBI Taxonomy" id="1202767"/>
    <lineage>
        <taxon>Archaea</taxon>
        <taxon>Methanobacteriati</taxon>
        <taxon>Methanobacteriota</taxon>
        <taxon>Stenosarchaea group</taxon>
        <taxon>Halobacteria</taxon>
        <taxon>Halobacteriales</taxon>
        <taxon>Haloferacaceae</taxon>
    </lineage>
</organism>
<evidence type="ECO:0000256" key="1">
    <source>
        <dbReference type="SAM" id="MobiDB-lite"/>
    </source>
</evidence>
<keyword evidence="4" id="KW-1185">Reference proteome</keyword>
<dbReference type="EMBL" id="JAGGLC010000002">
    <property type="protein sequence ID" value="MBP1986640.1"/>
    <property type="molecule type" value="Genomic_DNA"/>
</dbReference>
<dbReference type="RefSeq" id="WP_209490932.1">
    <property type="nucleotide sequence ID" value="NZ_JAGGLC010000002.1"/>
</dbReference>
<evidence type="ECO:0000313" key="3">
    <source>
        <dbReference type="EMBL" id="MBP1986640.1"/>
    </source>
</evidence>
<feature type="compositionally biased region" description="Polar residues" evidence="1">
    <location>
        <begin position="11"/>
        <end position="24"/>
    </location>
</feature>
<proteinExistence type="predicted"/>
<dbReference type="InterPro" id="IPR018720">
    <property type="entry name" value="DUF2249"/>
</dbReference>
<feature type="region of interest" description="Disordered" evidence="1">
    <location>
        <begin position="1"/>
        <end position="36"/>
    </location>
</feature>